<dbReference type="eggNOG" id="KOG2806">
    <property type="taxonomic scope" value="Eukaryota"/>
</dbReference>
<evidence type="ECO:0000256" key="3">
    <source>
        <dbReference type="ARBA" id="ARBA00023295"/>
    </source>
</evidence>
<accession>B0WVT6</accession>
<protein>
    <submittedName>
        <fullName evidence="8">Chitotriosidase-1</fullName>
    </submittedName>
</protein>
<keyword evidence="3 4" id="KW-0326">Glycosidase</keyword>
<evidence type="ECO:0000256" key="2">
    <source>
        <dbReference type="ARBA" id="ARBA00022801"/>
    </source>
</evidence>
<dbReference type="PROSITE" id="PS51910">
    <property type="entry name" value="GH18_2"/>
    <property type="match status" value="1"/>
</dbReference>
<dbReference type="KEGG" id="cqu:CpipJ_CPIJ011495"/>
<reference evidence="8" key="1">
    <citation type="submission" date="2007-03" db="EMBL/GenBank/DDBJ databases">
        <title>Annotation of Culex pipiens quinquefasciatus.</title>
        <authorList>
            <consortium name="The Broad Institute Genome Sequencing Platform"/>
            <person name="Atkinson P.W."/>
            <person name="Hemingway J."/>
            <person name="Christensen B.M."/>
            <person name="Higgs S."/>
            <person name="Kodira C."/>
            <person name="Hannick L."/>
            <person name="Megy K."/>
            <person name="O'Leary S."/>
            <person name="Pearson M."/>
            <person name="Haas B.J."/>
            <person name="Mauceli E."/>
            <person name="Wortman J.R."/>
            <person name="Lee N.H."/>
            <person name="Guigo R."/>
            <person name="Stanke M."/>
            <person name="Alvarado L."/>
            <person name="Amedeo P."/>
            <person name="Antoine C.H."/>
            <person name="Arensburger P."/>
            <person name="Bidwell S.L."/>
            <person name="Crawford M."/>
            <person name="Camaro F."/>
            <person name="Devon K."/>
            <person name="Engels R."/>
            <person name="Hammond M."/>
            <person name="Howarth C."/>
            <person name="Koehrsen M."/>
            <person name="Lawson D."/>
            <person name="Montgomery P."/>
            <person name="Nene V."/>
            <person name="Nusbaum C."/>
            <person name="Puiu D."/>
            <person name="Romero-Severson J."/>
            <person name="Severson D.W."/>
            <person name="Shumway M."/>
            <person name="Sisk P."/>
            <person name="Stolte C."/>
            <person name="Zeng Q."/>
            <person name="Eisenstadt E."/>
            <person name="Fraser-Liggett C."/>
            <person name="Strausberg R."/>
            <person name="Galagan J."/>
            <person name="Birren B."/>
            <person name="Collins F.H."/>
        </authorList>
    </citation>
    <scope>NUCLEOTIDE SEQUENCE [LARGE SCALE GENOMIC DNA]</scope>
    <source>
        <strain evidence="8">JHB</strain>
    </source>
</reference>
<keyword evidence="10" id="KW-1185">Reference proteome</keyword>
<keyword evidence="1 6" id="KW-0732">Signal</keyword>
<dbReference type="GO" id="GO:0005975">
    <property type="term" value="P:carbohydrate metabolic process"/>
    <property type="evidence" value="ECO:0007669"/>
    <property type="project" value="InterPro"/>
</dbReference>
<dbReference type="STRING" id="7176.B0WVT6"/>
<name>B0WVT6_CULQU</name>
<dbReference type="SUPFAM" id="SSF51445">
    <property type="entry name" value="(Trans)glycosidases"/>
    <property type="match status" value="1"/>
</dbReference>
<dbReference type="EMBL" id="DS232132">
    <property type="protein sequence ID" value="EDS35768.1"/>
    <property type="molecule type" value="Genomic_DNA"/>
</dbReference>
<dbReference type="GO" id="GO:0006032">
    <property type="term" value="P:chitin catabolic process"/>
    <property type="evidence" value="ECO:0007669"/>
    <property type="project" value="UniProtKB-ARBA"/>
</dbReference>
<dbReference type="InterPro" id="IPR001223">
    <property type="entry name" value="Glyco_hydro18_cat"/>
</dbReference>
<reference evidence="9" key="2">
    <citation type="submission" date="2020-05" db="UniProtKB">
        <authorList>
            <consortium name="EnsemblMetazoa"/>
        </authorList>
    </citation>
    <scope>IDENTIFICATION</scope>
    <source>
        <strain evidence="9">JHB</strain>
    </source>
</reference>
<dbReference type="OMA" id="MFWTIDT"/>
<keyword evidence="2 4" id="KW-0378">Hydrolase</keyword>
<dbReference type="InterPro" id="IPR001579">
    <property type="entry name" value="Glyco_hydro_18_chit_AS"/>
</dbReference>
<dbReference type="HOGENOM" id="CLU_002833_3_0_1"/>
<evidence type="ECO:0000256" key="4">
    <source>
        <dbReference type="RuleBase" id="RU000489"/>
    </source>
</evidence>
<feature type="chain" id="PRO_5011408604" evidence="6">
    <location>
        <begin position="22"/>
        <end position="398"/>
    </location>
</feature>
<evidence type="ECO:0000313" key="9">
    <source>
        <dbReference type="EnsemblMetazoa" id="CPIJ011495-PA"/>
    </source>
</evidence>
<organism>
    <name type="scientific">Culex quinquefasciatus</name>
    <name type="common">Southern house mosquito</name>
    <name type="synonym">Culex pungens</name>
    <dbReference type="NCBI Taxonomy" id="7176"/>
    <lineage>
        <taxon>Eukaryota</taxon>
        <taxon>Metazoa</taxon>
        <taxon>Ecdysozoa</taxon>
        <taxon>Arthropoda</taxon>
        <taxon>Hexapoda</taxon>
        <taxon>Insecta</taxon>
        <taxon>Pterygota</taxon>
        <taxon>Neoptera</taxon>
        <taxon>Endopterygota</taxon>
        <taxon>Diptera</taxon>
        <taxon>Nematocera</taxon>
        <taxon>Culicoidea</taxon>
        <taxon>Culicidae</taxon>
        <taxon>Culicinae</taxon>
        <taxon>Culicini</taxon>
        <taxon>Culex</taxon>
        <taxon>Culex</taxon>
    </lineage>
</organism>
<dbReference type="GO" id="GO:0008061">
    <property type="term" value="F:chitin binding"/>
    <property type="evidence" value="ECO:0007669"/>
    <property type="project" value="InterPro"/>
</dbReference>
<sequence>MQSILFLISLVILHKILIVESQACKQKPYNVVCYLASWSVYREGRGSFNVSYVIPTYCTHLVYTFAGLGLNGGLDSLDHYNDINVNSLHRQLEGYERIVGLKEENPCLKVMLAVGGWNEGSEKYSLMAETEESRMDFADHALKYLAHFGFDGLDLDWEYPTMRGGIPEDKENFILLLKTLRDKFQRRKKLLSVAIGGSPGIIQAAYDLTAMCEVLDFINLMAYDYGLKNIASVDAPLYPEPTTKSESADGAIAFIRQSGCPMSKINLGIPTRAKTYTLRTGVKGDLRTGIAVQGPGRAGPYTKNAGTLGYNELCEMVKEGKWDTKLLNNVKVKVGFHGDQWVTYDDGETTTAKAMYAKEKGLGGVMFWTIDTDDYHGDCHNEAYPMVRAANRVFGYIR</sequence>
<dbReference type="FunFam" id="3.20.20.80:FF:000149">
    <property type="entry name" value="Chitinase, putative"/>
    <property type="match status" value="1"/>
</dbReference>
<evidence type="ECO:0000259" key="7">
    <source>
        <dbReference type="PROSITE" id="PS51910"/>
    </source>
</evidence>
<evidence type="ECO:0000313" key="10">
    <source>
        <dbReference type="Proteomes" id="UP000002320"/>
    </source>
</evidence>
<dbReference type="SMART" id="SM00636">
    <property type="entry name" value="Glyco_18"/>
    <property type="match status" value="1"/>
</dbReference>
<dbReference type="FunFam" id="3.10.50.10:FF:000008">
    <property type="entry name" value="Chitinase 11"/>
    <property type="match status" value="1"/>
</dbReference>
<dbReference type="OrthoDB" id="73875at2759"/>
<dbReference type="AlphaFoldDB" id="B0WVT6"/>
<evidence type="ECO:0000313" key="8">
    <source>
        <dbReference type="EMBL" id="EDS35768.1"/>
    </source>
</evidence>
<evidence type="ECO:0000256" key="5">
    <source>
        <dbReference type="RuleBase" id="RU004453"/>
    </source>
</evidence>
<dbReference type="VEuPathDB" id="VectorBase:CPIJ011495"/>
<comment type="similarity">
    <text evidence="5">Belongs to the glycosyl hydrolase 18 family.</text>
</comment>
<dbReference type="InterPro" id="IPR029070">
    <property type="entry name" value="Chitinase_insertion_sf"/>
</dbReference>
<gene>
    <name evidence="9" type="primary">6043925</name>
    <name evidence="8" type="ORF">CpipJ_CPIJ011495</name>
</gene>
<dbReference type="CDD" id="cd02872">
    <property type="entry name" value="GH18_chitolectin_chitotriosidase"/>
    <property type="match status" value="1"/>
</dbReference>
<dbReference type="VEuPathDB" id="VectorBase:CQUJHB002614"/>
<proteinExistence type="inferred from homology"/>
<dbReference type="PROSITE" id="PS01095">
    <property type="entry name" value="GH18_1"/>
    <property type="match status" value="1"/>
</dbReference>
<dbReference type="InterPro" id="IPR050314">
    <property type="entry name" value="Glycosyl_Hydrlase_18"/>
</dbReference>
<dbReference type="InParanoid" id="B0WVT6"/>
<dbReference type="EnsemblMetazoa" id="CPIJ011495-RA">
    <property type="protein sequence ID" value="CPIJ011495-PA"/>
    <property type="gene ID" value="CPIJ011495"/>
</dbReference>
<dbReference type="Proteomes" id="UP000002320">
    <property type="component" value="Unassembled WGS sequence"/>
</dbReference>
<dbReference type="Gene3D" id="3.20.20.80">
    <property type="entry name" value="Glycosidases"/>
    <property type="match status" value="1"/>
</dbReference>
<feature type="domain" description="GH18" evidence="7">
    <location>
        <begin position="29"/>
        <end position="397"/>
    </location>
</feature>
<dbReference type="InterPro" id="IPR011583">
    <property type="entry name" value="Chitinase_II/V-like_cat"/>
</dbReference>
<evidence type="ECO:0000256" key="1">
    <source>
        <dbReference type="ARBA" id="ARBA00022729"/>
    </source>
</evidence>
<evidence type="ECO:0000256" key="6">
    <source>
        <dbReference type="SAM" id="SignalP"/>
    </source>
</evidence>
<dbReference type="Gene3D" id="3.10.50.10">
    <property type="match status" value="1"/>
</dbReference>
<dbReference type="InterPro" id="IPR017853">
    <property type="entry name" value="GH"/>
</dbReference>
<dbReference type="Pfam" id="PF00704">
    <property type="entry name" value="Glyco_hydro_18"/>
    <property type="match status" value="1"/>
</dbReference>
<dbReference type="PANTHER" id="PTHR11177:SF403">
    <property type="entry name" value="CHITINASE 2-RELATED"/>
    <property type="match status" value="1"/>
</dbReference>
<dbReference type="GO" id="GO:0004568">
    <property type="term" value="F:chitinase activity"/>
    <property type="evidence" value="ECO:0007669"/>
    <property type="project" value="UniProtKB-ARBA"/>
</dbReference>
<dbReference type="GO" id="GO:0005576">
    <property type="term" value="C:extracellular region"/>
    <property type="evidence" value="ECO:0007669"/>
    <property type="project" value="TreeGrafter"/>
</dbReference>
<feature type="signal peptide" evidence="6">
    <location>
        <begin position="1"/>
        <end position="21"/>
    </location>
</feature>
<dbReference type="SUPFAM" id="SSF54556">
    <property type="entry name" value="Chitinase insertion domain"/>
    <property type="match status" value="1"/>
</dbReference>
<dbReference type="PANTHER" id="PTHR11177">
    <property type="entry name" value="CHITINASE"/>
    <property type="match status" value="1"/>
</dbReference>